<reference evidence="1" key="2">
    <citation type="submission" date="2018-03" db="EMBL/GenBank/DDBJ databases">
        <title>The Triticum urartu genome reveals the dynamic nature of wheat genome evolution.</title>
        <authorList>
            <person name="Ling H."/>
            <person name="Ma B."/>
            <person name="Shi X."/>
            <person name="Liu H."/>
            <person name="Dong L."/>
            <person name="Sun H."/>
            <person name="Cao Y."/>
            <person name="Gao Q."/>
            <person name="Zheng S."/>
            <person name="Li Y."/>
            <person name="Yu Y."/>
            <person name="Du H."/>
            <person name="Qi M."/>
            <person name="Li Y."/>
            <person name="Yu H."/>
            <person name="Cui Y."/>
            <person name="Wang N."/>
            <person name="Chen C."/>
            <person name="Wu H."/>
            <person name="Zhao Y."/>
            <person name="Zhang J."/>
            <person name="Li Y."/>
            <person name="Zhou W."/>
            <person name="Zhang B."/>
            <person name="Hu W."/>
            <person name="Eijk M."/>
            <person name="Tang J."/>
            <person name="Witsenboer H."/>
            <person name="Zhao S."/>
            <person name="Li Z."/>
            <person name="Zhang A."/>
            <person name="Wang D."/>
            <person name="Liang C."/>
        </authorList>
    </citation>
    <scope>NUCLEOTIDE SEQUENCE [LARGE SCALE GENOMIC DNA]</scope>
    <source>
        <strain evidence="1">cv. G1812</strain>
    </source>
</reference>
<dbReference type="Proteomes" id="UP000015106">
    <property type="component" value="Chromosome 7"/>
</dbReference>
<dbReference type="Gramene" id="TuG1812G0700005671.01.T01">
    <property type="protein sequence ID" value="TuG1812G0700005671.01.T01.cds431318"/>
    <property type="gene ID" value="TuG1812G0700005671.01"/>
</dbReference>
<protein>
    <submittedName>
        <fullName evidence="1">Uncharacterized protein</fullName>
    </submittedName>
</protein>
<accession>A0A8R7VD55</accession>
<organism evidence="1 2">
    <name type="scientific">Triticum urartu</name>
    <name type="common">Red wild einkorn</name>
    <name type="synonym">Crithodium urartu</name>
    <dbReference type="NCBI Taxonomy" id="4572"/>
    <lineage>
        <taxon>Eukaryota</taxon>
        <taxon>Viridiplantae</taxon>
        <taxon>Streptophyta</taxon>
        <taxon>Embryophyta</taxon>
        <taxon>Tracheophyta</taxon>
        <taxon>Spermatophyta</taxon>
        <taxon>Magnoliopsida</taxon>
        <taxon>Liliopsida</taxon>
        <taxon>Poales</taxon>
        <taxon>Poaceae</taxon>
        <taxon>BOP clade</taxon>
        <taxon>Pooideae</taxon>
        <taxon>Triticodae</taxon>
        <taxon>Triticeae</taxon>
        <taxon>Triticinae</taxon>
        <taxon>Triticum</taxon>
    </lineage>
</organism>
<evidence type="ECO:0000313" key="2">
    <source>
        <dbReference type="Proteomes" id="UP000015106"/>
    </source>
</evidence>
<reference evidence="2" key="1">
    <citation type="journal article" date="2013" name="Nature">
        <title>Draft genome of the wheat A-genome progenitor Triticum urartu.</title>
        <authorList>
            <person name="Ling H.Q."/>
            <person name="Zhao S."/>
            <person name="Liu D."/>
            <person name="Wang J."/>
            <person name="Sun H."/>
            <person name="Zhang C."/>
            <person name="Fan H."/>
            <person name="Li D."/>
            <person name="Dong L."/>
            <person name="Tao Y."/>
            <person name="Gao C."/>
            <person name="Wu H."/>
            <person name="Li Y."/>
            <person name="Cui Y."/>
            <person name="Guo X."/>
            <person name="Zheng S."/>
            <person name="Wang B."/>
            <person name="Yu K."/>
            <person name="Liang Q."/>
            <person name="Yang W."/>
            <person name="Lou X."/>
            <person name="Chen J."/>
            <person name="Feng M."/>
            <person name="Jian J."/>
            <person name="Zhang X."/>
            <person name="Luo G."/>
            <person name="Jiang Y."/>
            <person name="Liu J."/>
            <person name="Wang Z."/>
            <person name="Sha Y."/>
            <person name="Zhang B."/>
            <person name="Wu H."/>
            <person name="Tang D."/>
            <person name="Shen Q."/>
            <person name="Xue P."/>
            <person name="Zou S."/>
            <person name="Wang X."/>
            <person name="Liu X."/>
            <person name="Wang F."/>
            <person name="Yang Y."/>
            <person name="An X."/>
            <person name="Dong Z."/>
            <person name="Zhang K."/>
            <person name="Zhang X."/>
            <person name="Luo M.C."/>
            <person name="Dvorak J."/>
            <person name="Tong Y."/>
            <person name="Wang J."/>
            <person name="Yang H."/>
            <person name="Li Z."/>
            <person name="Wang D."/>
            <person name="Zhang A."/>
            <person name="Wang J."/>
        </authorList>
    </citation>
    <scope>NUCLEOTIDE SEQUENCE</scope>
    <source>
        <strain evidence="2">cv. G1812</strain>
    </source>
</reference>
<reference evidence="1" key="3">
    <citation type="submission" date="2022-06" db="UniProtKB">
        <authorList>
            <consortium name="EnsemblPlants"/>
        </authorList>
    </citation>
    <scope>IDENTIFICATION</scope>
</reference>
<dbReference type="AlphaFoldDB" id="A0A8R7VD55"/>
<evidence type="ECO:0000313" key="1">
    <source>
        <dbReference type="EnsemblPlants" id="TuG1812G0700005671.01.T01.cds431318"/>
    </source>
</evidence>
<dbReference type="EnsemblPlants" id="TuG1812G0700005671.01.T01">
    <property type="protein sequence ID" value="TuG1812G0700005671.01.T01.cds431318"/>
    <property type="gene ID" value="TuG1812G0700005671.01"/>
</dbReference>
<proteinExistence type="predicted"/>
<name>A0A8R7VD55_TRIUA</name>
<keyword evidence="2" id="KW-1185">Reference proteome</keyword>
<sequence length="71" mass="7933">MDADVKLRCFDSHPDPPPSLFPSSICPSSISFPEACIFSCFSSSHRHLHHELYARRGVRVLQGEKGRMGCT</sequence>